<name>A0A8S5MBQ4_9CAUD</name>
<evidence type="ECO:0000313" key="1">
    <source>
        <dbReference type="EMBL" id="DAD79652.1"/>
    </source>
</evidence>
<dbReference type="EMBL" id="BK014869">
    <property type="protein sequence ID" value="DAD79652.1"/>
    <property type="molecule type" value="Genomic_DNA"/>
</dbReference>
<sequence length="66" mass="7763">MNMDYMLEPPEPSRKERCIEAQVEDWLDDPIKGIEEANLDLADYIDWAKLEADFTKVAEDYYDSCN</sequence>
<organism evidence="1">
    <name type="scientific">Podoviridae sp. ct53O25</name>
    <dbReference type="NCBI Taxonomy" id="2826539"/>
    <lineage>
        <taxon>Viruses</taxon>
        <taxon>Duplodnaviria</taxon>
        <taxon>Heunggongvirae</taxon>
        <taxon>Uroviricota</taxon>
        <taxon>Caudoviricetes</taxon>
    </lineage>
</organism>
<protein>
    <submittedName>
        <fullName evidence="1">Uncharacterized protein</fullName>
    </submittedName>
</protein>
<reference evidence="1" key="1">
    <citation type="journal article" date="2021" name="Proc. Natl. Acad. Sci. U.S.A.">
        <title>A Catalog of Tens of Thousands of Viruses from Human Metagenomes Reveals Hidden Associations with Chronic Diseases.</title>
        <authorList>
            <person name="Tisza M.J."/>
            <person name="Buck C.B."/>
        </authorList>
    </citation>
    <scope>NUCLEOTIDE SEQUENCE</scope>
    <source>
        <strain evidence="1">Ct53O25</strain>
    </source>
</reference>
<accession>A0A8S5MBQ4</accession>
<proteinExistence type="predicted"/>